<evidence type="ECO:0000313" key="1">
    <source>
        <dbReference type="EMBL" id="KAK3683160.1"/>
    </source>
</evidence>
<comment type="caution">
    <text evidence="1">The sequence shown here is derived from an EMBL/GenBank/DDBJ whole genome shotgun (WGS) entry which is preliminary data.</text>
</comment>
<sequence length="173" mass="19696">MATNDIATKPVKFVNYVATLLSNPSEYDADDEDSNVEEDEAEDGEEDEADLMDEPQYILELHTGDSCSPWVWGVISRNTLEDMMEQAESETRIAARKNNKKKAAAIKKPTKRKWCELNDEPAYESLKKARGMMGADGDDEEEVPCPRLKFESGVKQEQRDEELQVRVKVETFE</sequence>
<reference evidence="1" key="1">
    <citation type="submission" date="2023-07" db="EMBL/GenBank/DDBJ databases">
        <title>Black Yeasts Isolated from many extreme environments.</title>
        <authorList>
            <person name="Coleine C."/>
            <person name="Stajich J.E."/>
            <person name="Selbmann L."/>
        </authorList>
    </citation>
    <scope>NUCLEOTIDE SEQUENCE</scope>
    <source>
        <strain evidence="1">CCFEE 5714</strain>
    </source>
</reference>
<organism evidence="1 2">
    <name type="scientific">Vermiconidia calcicola</name>
    <dbReference type="NCBI Taxonomy" id="1690605"/>
    <lineage>
        <taxon>Eukaryota</taxon>
        <taxon>Fungi</taxon>
        <taxon>Dikarya</taxon>
        <taxon>Ascomycota</taxon>
        <taxon>Pezizomycotina</taxon>
        <taxon>Dothideomycetes</taxon>
        <taxon>Dothideomycetidae</taxon>
        <taxon>Mycosphaerellales</taxon>
        <taxon>Extremaceae</taxon>
        <taxon>Vermiconidia</taxon>
    </lineage>
</organism>
<protein>
    <submittedName>
        <fullName evidence="1">Uncharacterized protein</fullName>
    </submittedName>
</protein>
<gene>
    <name evidence="1" type="ORF">LTR37_020499</name>
</gene>
<dbReference type="EMBL" id="JAUTXU010000364">
    <property type="protein sequence ID" value="KAK3683160.1"/>
    <property type="molecule type" value="Genomic_DNA"/>
</dbReference>
<dbReference type="Proteomes" id="UP001281147">
    <property type="component" value="Unassembled WGS sequence"/>
</dbReference>
<accession>A0ACC3MBA6</accession>
<name>A0ACC3MBA6_9PEZI</name>
<evidence type="ECO:0000313" key="2">
    <source>
        <dbReference type="Proteomes" id="UP001281147"/>
    </source>
</evidence>
<proteinExistence type="predicted"/>
<keyword evidence="2" id="KW-1185">Reference proteome</keyword>